<accession>A0AAQ4CPU6</accession>
<dbReference type="Proteomes" id="UP001319921">
    <property type="component" value="Chromosome"/>
</dbReference>
<sequence>MFSKTFYIKQWIDDESFRKLLLFSRYLGRDYNGSQFMIDLDRARRNGIKAKDIIEILEEFNIKLSQDDLNVLKKELLDASFEIVSGKIFLKPYIYLADFLKDFPVKYDKINKRFIIRPMDYFDILQKLKENGLEVNELELTFKDFEFEFIGQLREYQKEAIDAWVNNKNRGVIALPTGSGKTVVGIKAIELVKKPTLIITFTKEQMMQWKDSIIKFTSKRPDIGLYYSEEKKIRPITITTYHTAYRHIAELFDKFYFLIIDEAHHLPAEKFKAIAEGLISPYRMGLSATPYREDGKHEELFRLVGGIIYYKSAYELAKLGYLAPYEIIQKKVRLTPDERKKYNELLNKFKNLSRGKKVSELIQLVKQGDEKAIEAMKIYNEMKKIVNFASEKMRAVDEILKTEKGKILIFTQYVDQAEEIAKRYNALLLTGKMSKEERRRVLNTFKNMSSGVLVLTTVGDEGIDIPDANIGIIVTGTGSRRQFIQRLGRILRPYQGKQAKLYEIIVSGTAEEYQARKRKESDVLSFNVYETSSEDLDSI</sequence>
<evidence type="ECO:0000313" key="7">
    <source>
        <dbReference type="EMBL" id="BDB97827.1"/>
    </source>
</evidence>
<dbReference type="Pfam" id="PF04851">
    <property type="entry name" value="ResIII"/>
    <property type="match status" value="1"/>
</dbReference>
<reference evidence="7 8" key="1">
    <citation type="journal article" date="2022" name="Microbiol. Resour. Announc.">
        <title>Complete Genome Sequence of the Hyperthermophilic and Acidophilic Archaeon Saccharolobus caldissimus Strain HS-3T.</title>
        <authorList>
            <person name="Sakai H.D."/>
            <person name="Kurosawa N."/>
        </authorList>
    </citation>
    <scope>NUCLEOTIDE SEQUENCE [LARGE SCALE GENOMIC DNA]</scope>
    <source>
        <strain evidence="7 8">JCM32116</strain>
    </source>
</reference>
<dbReference type="GO" id="GO:0016787">
    <property type="term" value="F:hydrolase activity"/>
    <property type="evidence" value="ECO:0007669"/>
    <property type="project" value="UniProtKB-KW"/>
</dbReference>
<dbReference type="GO" id="GO:0003677">
    <property type="term" value="F:DNA binding"/>
    <property type="evidence" value="ECO:0007669"/>
    <property type="project" value="InterPro"/>
</dbReference>
<dbReference type="GO" id="GO:0004386">
    <property type="term" value="F:helicase activity"/>
    <property type="evidence" value="ECO:0007669"/>
    <property type="project" value="UniProtKB-KW"/>
</dbReference>
<dbReference type="PROSITE" id="PS51192">
    <property type="entry name" value="HELICASE_ATP_BIND_1"/>
    <property type="match status" value="1"/>
</dbReference>
<keyword evidence="7" id="KW-0808">Transferase</keyword>
<dbReference type="SMART" id="SM00490">
    <property type="entry name" value="HELICc"/>
    <property type="match status" value="1"/>
</dbReference>
<dbReference type="PANTHER" id="PTHR11274">
    <property type="entry name" value="RAD25/XP-B DNA REPAIR HELICASE"/>
    <property type="match status" value="1"/>
</dbReference>
<dbReference type="SUPFAM" id="SSF52540">
    <property type="entry name" value="P-loop containing nucleoside triphosphate hydrolases"/>
    <property type="match status" value="1"/>
</dbReference>
<dbReference type="InterPro" id="IPR027417">
    <property type="entry name" value="P-loop_NTPase"/>
</dbReference>
<dbReference type="KEGG" id="scas:SACC_08440"/>
<dbReference type="InterPro" id="IPR014001">
    <property type="entry name" value="Helicase_ATP-bd"/>
</dbReference>
<dbReference type="Pfam" id="PF00271">
    <property type="entry name" value="Helicase_C"/>
    <property type="match status" value="1"/>
</dbReference>
<dbReference type="SMART" id="SM00487">
    <property type="entry name" value="DEXDc"/>
    <property type="match status" value="1"/>
</dbReference>
<evidence type="ECO:0000313" key="8">
    <source>
        <dbReference type="Proteomes" id="UP001319921"/>
    </source>
</evidence>
<dbReference type="CDD" id="cd17926">
    <property type="entry name" value="DEXHc_RE"/>
    <property type="match status" value="1"/>
</dbReference>
<dbReference type="RefSeq" id="WP_229571794.1">
    <property type="nucleotide sequence ID" value="NZ_AP025226.1"/>
</dbReference>
<dbReference type="GO" id="GO:0008168">
    <property type="term" value="F:methyltransferase activity"/>
    <property type="evidence" value="ECO:0007669"/>
    <property type="project" value="UniProtKB-KW"/>
</dbReference>
<dbReference type="EMBL" id="AP025226">
    <property type="protein sequence ID" value="BDB97827.1"/>
    <property type="molecule type" value="Genomic_DNA"/>
</dbReference>
<dbReference type="GO" id="GO:0005524">
    <property type="term" value="F:ATP binding"/>
    <property type="evidence" value="ECO:0007669"/>
    <property type="project" value="UniProtKB-KW"/>
</dbReference>
<keyword evidence="8" id="KW-1185">Reference proteome</keyword>
<dbReference type="Gene3D" id="3.40.50.300">
    <property type="entry name" value="P-loop containing nucleotide triphosphate hydrolases"/>
    <property type="match status" value="2"/>
</dbReference>
<feature type="domain" description="Helicase ATP-binding" evidence="5">
    <location>
        <begin position="162"/>
        <end position="308"/>
    </location>
</feature>
<keyword evidence="4" id="KW-0067">ATP-binding</keyword>
<keyword evidence="2" id="KW-0378">Hydrolase</keyword>
<dbReference type="GO" id="GO:0140097">
    <property type="term" value="F:catalytic activity, acting on DNA"/>
    <property type="evidence" value="ECO:0007669"/>
    <property type="project" value="UniProtKB-ARBA"/>
</dbReference>
<proteinExistence type="predicted"/>
<dbReference type="PROSITE" id="PS51194">
    <property type="entry name" value="HELICASE_CTER"/>
    <property type="match status" value="1"/>
</dbReference>
<evidence type="ECO:0000256" key="1">
    <source>
        <dbReference type="ARBA" id="ARBA00022741"/>
    </source>
</evidence>
<evidence type="ECO:0000256" key="2">
    <source>
        <dbReference type="ARBA" id="ARBA00022801"/>
    </source>
</evidence>
<keyword evidence="1" id="KW-0547">Nucleotide-binding</keyword>
<dbReference type="AlphaFoldDB" id="A0AAQ4CPU6"/>
<gene>
    <name evidence="7" type="ORF">SACC_08440</name>
</gene>
<evidence type="ECO:0000259" key="6">
    <source>
        <dbReference type="PROSITE" id="PS51194"/>
    </source>
</evidence>
<organism evidence="7 8">
    <name type="scientific">Saccharolobus caldissimus</name>
    <dbReference type="NCBI Taxonomy" id="1702097"/>
    <lineage>
        <taxon>Archaea</taxon>
        <taxon>Thermoproteota</taxon>
        <taxon>Thermoprotei</taxon>
        <taxon>Sulfolobales</taxon>
        <taxon>Sulfolobaceae</taxon>
        <taxon>Saccharolobus</taxon>
    </lineage>
</organism>
<dbReference type="InterPro" id="IPR050615">
    <property type="entry name" value="ATP-dep_DNA_Helicase"/>
</dbReference>
<name>A0AAQ4CPU6_9CREN</name>
<evidence type="ECO:0000256" key="3">
    <source>
        <dbReference type="ARBA" id="ARBA00022806"/>
    </source>
</evidence>
<protein>
    <submittedName>
        <fullName evidence="7">DNA methylase</fullName>
    </submittedName>
</protein>
<dbReference type="InterPro" id="IPR006935">
    <property type="entry name" value="Helicase/UvrB_N"/>
</dbReference>
<keyword evidence="7" id="KW-0489">Methyltransferase</keyword>
<dbReference type="PANTHER" id="PTHR11274:SF0">
    <property type="entry name" value="GENERAL TRANSCRIPTION AND DNA REPAIR FACTOR IIH HELICASE SUBUNIT XPB"/>
    <property type="match status" value="1"/>
</dbReference>
<feature type="domain" description="Helicase C-terminal" evidence="6">
    <location>
        <begin position="395"/>
        <end position="539"/>
    </location>
</feature>
<dbReference type="GO" id="GO:0032259">
    <property type="term" value="P:methylation"/>
    <property type="evidence" value="ECO:0007669"/>
    <property type="project" value="UniProtKB-KW"/>
</dbReference>
<dbReference type="InterPro" id="IPR001650">
    <property type="entry name" value="Helicase_C-like"/>
</dbReference>
<evidence type="ECO:0000256" key="4">
    <source>
        <dbReference type="ARBA" id="ARBA00022840"/>
    </source>
</evidence>
<keyword evidence="3" id="KW-0347">Helicase</keyword>
<dbReference type="GeneID" id="68865585"/>
<evidence type="ECO:0000259" key="5">
    <source>
        <dbReference type="PROSITE" id="PS51192"/>
    </source>
</evidence>